<evidence type="ECO:0000313" key="4">
    <source>
        <dbReference type="EMBL" id="TWE20237.1"/>
    </source>
</evidence>
<feature type="region of interest" description="Disordered" evidence="1">
    <location>
        <begin position="399"/>
        <end position="420"/>
    </location>
</feature>
<accession>A0A561EXD1</accession>
<gene>
    <name evidence="4" type="ORF">FB465_5382</name>
</gene>
<dbReference type="RefSeq" id="WP_246192847.1">
    <property type="nucleotide sequence ID" value="NZ_BAAABR010000017.1"/>
</dbReference>
<protein>
    <submittedName>
        <fullName evidence="4">Uncharacterized protein (TIGR02231 family)</fullName>
    </submittedName>
</protein>
<dbReference type="Pfam" id="PF13600">
    <property type="entry name" value="DUF4140"/>
    <property type="match status" value="1"/>
</dbReference>
<feature type="domain" description="DUF4140" evidence="3">
    <location>
        <begin position="16"/>
        <end position="108"/>
    </location>
</feature>
<dbReference type="AlphaFoldDB" id="A0A561EXD1"/>
<dbReference type="InterPro" id="IPR011935">
    <property type="entry name" value="CHP02231"/>
</dbReference>
<organism evidence="4 5">
    <name type="scientific">Kitasatospora atroaurantiaca</name>
    <dbReference type="NCBI Taxonomy" id="285545"/>
    <lineage>
        <taxon>Bacteria</taxon>
        <taxon>Bacillati</taxon>
        <taxon>Actinomycetota</taxon>
        <taxon>Actinomycetes</taxon>
        <taxon>Kitasatosporales</taxon>
        <taxon>Streptomycetaceae</taxon>
        <taxon>Kitasatospora</taxon>
    </lineage>
</organism>
<comment type="caution">
    <text evidence="4">The sequence shown here is derived from an EMBL/GenBank/DDBJ whole genome shotgun (WGS) entry which is preliminary data.</text>
</comment>
<reference evidence="4 5" key="1">
    <citation type="submission" date="2019-06" db="EMBL/GenBank/DDBJ databases">
        <title>Sequencing the genomes of 1000 actinobacteria strains.</title>
        <authorList>
            <person name="Klenk H.-P."/>
        </authorList>
    </citation>
    <scope>NUCLEOTIDE SEQUENCE [LARGE SCALE GENOMIC DNA]</scope>
    <source>
        <strain evidence="4 5">DSM 41649</strain>
    </source>
</reference>
<feature type="domain" description="DUF4139" evidence="2">
    <location>
        <begin position="207"/>
        <end position="676"/>
    </location>
</feature>
<evidence type="ECO:0000256" key="1">
    <source>
        <dbReference type="SAM" id="MobiDB-lite"/>
    </source>
</evidence>
<feature type="region of interest" description="Disordered" evidence="1">
    <location>
        <begin position="350"/>
        <end position="370"/>
    </location>
</feature>
<dbReference type="InterPro" id="IPR037291">
    <property type="entry name" value="DUF4139"/>
</dbReference>
<feature type="compositionally biased region" description="Low complexity" evidence="1">
    <location>
        <begin position="361"/>
        <end position="370"/>
    </location>
</feature>
<feature type="compositionally biased region" description="Pro residues" evidence="1">
    <location>
        <begin position="404"/>
        <end position="417"/>
    </location>
</feature>
<sequence length="688" mass="72909">MAAETARNWESVLDSVVVYASGALCRRRARGLVPPDGRVRLTGLPRALDGGSLRARVLGDGARVTEARLEVAAELREAGELPELLRAVEQAREDVDAARERHSLQLSRIEEITALRAVPPPRRREEPHRRTPADAWLELADFVDGRLAALHGRAEQLTDELRLTEHALDVARERLSRASTAEPAGPVGTSATAVLTLVGAGEGELEIELEYGVPGAVWVPSYRLSHRQGESSGTLVLRASVAQRTGEDWTGVRLGLSTADLLRRTELPKLRSIRIGRRQPAPAPSGWREPPGGLAELFAGYDAAGPRPEPRRPQMVAVAGPAGGGMLGVPEYPPAVGGMVPAAYGMAPPPAPAPPAPQAPAAPGHAGFAGAPPAPGGAPLAMAPRMRMAAPAAQAAPAALAAAAPPPPEPAGPPHPDPMWLDYAELALHGPDQRPDRRGRLLPAGTSDLATTEYRHRAEAVAALPLPRHAVRPRESAGSFDHRYDAAAPVDIPSDGSWHTVTVGEIPVALQHEYVCVPSVEETVYGTLVLGNATDRALLAGPVEVTVDGEFLLTAALPTLAPGGTRRVGLGVAESIQVARRTELRESTAGLRNNITVLDHRVHVELANRLGHPVTVEVRERVPVTSDADIRIEERAGWTAPDQPSETCPPSTRLWRVDLPAHGTAELDGGYEIRIPAGKALLGGNRRN</sequence>
<dbReference type="Pfam" id="PF13598">
    <property type="entry name" value="DUF4139"/>
    <property type="match status" value="1"/>
</dbReference>
<dbReference type="EMBL" id="VIVR01000001">
    <property type="protein sequence ID" value="TWE20237.1"/>
    <property type="molecule type" value="Genomic_DNA"/>
</dbReference>
<evidence type="ECO:0000259" key="2">
    <source>
        <dbReference type="Pfam" id="PF13598"/>
    </source>
</evidence>
<dbReference type="Proteomes" id="UP000318416">
    <property type="component" value="Unassembled WGS sequence"/>
</dbReference>
<dbReference type="InterPro" id="IPR025554">
    <property type="entry name" value="DUF4140"/>
</dbReference>
<dbReference type="PANTHER" id="PTHR31005">
    <property type="entry name" value="DUF4139 DOMAIN-CONTAINING PROTEIN"/>
    <property type="match status" value="1"/>
</dbReference>
<dbReference type="PANTHER" id="PTHR31005:SF8">
    <property type="entry name" value="DUF4139 DOMAIN-CONTAINING PROTEIN"/>
    <property type="match status" value="1"/>
</dbReference>
<name>A0A561EXD1_9ACTN</name>
<evidence type="ECO:0000313" key="5">
    <source>
        <dbReference type="Proteomes" id="UP000318416"/>
    </source>
</evidence>
<evidence type="ECO:0000259" key="3">
    <source>
        <dbReference type="Pfam" id="PF13600"/>
    </source>
</evidence>
<keyword evidence="5" id="KW-1185">Reference proteome</keyword>
<feature type="compositionally biased region" description="Pro residues" evidence="1">
    <location>
        <begin position="350"/>
        <end position="360"/>
    </location>
</feature>
<proteinExistence type="predicted"/>